<dbReference type="Proteomes" id="UP000681722">
    <property type="component" value="Unassembled WGS sequence"/>
</dbReference>
<sequence length="315" mass="36749">MLLNIVSLLLLVVNVLNGAQWPIPYERVSSRPPNNPYCQPGLILFCPTGQAKDSMIFAQPSDTIEIFALKKPVWSFKFGDLMAKFKIMHDALGFRSQLTGKNWTMEWYELDQLFNCTFPHVLPNDTFIWCNQGALCVYEGIVDSMWNGSSDLSMLKKIGETSGVFYETWSIWSDPGTAATLYFDSYDCASFVIRSLNTLSQYGVQFYSDVRLNYTRLNIYSQEPELIGTYDYIIQHTNSSLKNDFIKFYRDFDSKKPTTEDWLKSLLQIYESFFIQKRFYFYYNDVYWYLRLKATPLEVTFDEISIGEIIQPKYA</sequence>
<dbReference type="InterPro" id="IPR026138">
    <property type="entry name" value="CLN5"/>
</dbReference>
<comment type="catalytic activity">
    <reaction evidence="11">
        <text>2 1-(9Z-octadecenoyl)-sn-glycero-3-phospho-(1'-sn-glycerol) = 1-(9Z-octadecenoyl)-sn-glycero-3-phospho-(3'-(9Z-octadecenoyl)-1'-sn-glycerol) + sn-glycero-3-phospho-(1'-sn-glycerol)</text>
        <dbReference type="Rhea" id="RHEA:77599"/>
        <dbReference type="ChEBI" id="CHEBI:64717"/>
        <dbReference type="ChEBI" id="CHEBI:72828"/>
        <dbReference type="ChEBI" id="CHEBI:232637"/>
    </reaction>
    <physiologicalReaction direction="left-to-right" evidence="11">
        <dbReference type="Rhea" id="RHEA:77600"/>
    </physiologicalReaction>
</comment>
<dbReference type="Pfam" id="PF15014">
    <property type="entry name" value="CLN5"/>
    <property type="match status" value="1"/>
</dbReference>
<comment type="catalytic activity">
    <reaction evidence="10">
        <text>2 1-tetradecanoyl-sn-glycero-3-phospho-(1'-sn-glycerol) = 1-tetradecanoyl-sn-glycero-3-phospho-(3'-tetradecanoyl-1'-sn-glycerol) + sn-glycero-3-phospho-(1'-sn-glycerol)</text>
        <dbReference type="Rhea" id="RHEA:77611"/>
        <dbReference type="ChEBI" id="CHEBI:64717"/>
        <dbReference type="ChEBI" id="CHEBI:72826"/>
        <dbReference type="ChEBI" id="CHEBI:232640"/>
    </reaction>
    <physiologicalReaction direction="left-to-right" evidence="10">
        <dbReference type="Rhea" id="RHEA:77612"/>
    </physiologicalReaction>
</comment>
<keyword evidence="2" id="KW-0325">Glycoprotein</keyword>
<comment type="catalytic activity">
    <reaction evidence="14">
        <text>2 1-octadecanoyl-sn-glycero-3-phospho-(1'-sn-glycerol) = 1-octadecanoyl-sn-glycero-3-phospho-(3'-octadecanoyl-1'-sn-glycerol) + sn-glycero-3-phospho-(1'-sn-glycerol)</text>
        <dbReference type="Rhea" id="RHEA:77603"/>
        <dbReference type="ChEBI" id="CHEBI:64717"/>
        <dbReference type="ChEBI" id="CHEBI:72827"/>
        <dbReference type="ChEBI" id="CHEBI:232638"/>
    </reaction>
    <physiologicalReaction direction="left-to-right" evidence="14">
        <dbReference type="Rhea" id="RHEA:77604"/>
    </physiologicalReaction>
</comment>
<dbReference type="AlphaFoldDB" id="A0A814SYE6"/>
<dbReference type="PANTHER" id="PTHR15380">
    <property type="entry name" value="CEROID-LIPOFUSCINOSIS, NEURONAL 5"/>
    <property type="match status" value="1"/>
</dbReference>
<evidence type="ECO:0000256" key="3">
    <source>
        <dbReference type="ARBA" id="ARBA00044494"/>
    </source>
</evidence>
<protein>
    <recommendedName>
        <fullName evidence="4">Bis(monoacylglycero)phosphate synthase CLN5</fullName>
    </recommendedName>
    <alternativeName>
        <fullName evidence="5">Ceroid-lipofuscinosis neuronal protein 5</fullName>
    </alternativeName>
    <alternativeName>
        <fullName evidence="7">Palmitoyl protein thioesterase CLN5</fullName>
    </alternativeName>
    <alternativeName>
        <fullName evidence="6">S-depalmitoylase CLN5</fullName>
    </alternativeName>
</protein>
<organism evidence="16 18">
    <name type="scientific">Didymodactylos carnosus</name>
    <dbReference type="NCBI Taxonomy" id="1234261"/>
    <lineage>
        <taxon>Eukaryota</taxon>
        <taxon>Metazoa</taxon>
        <taxon>Spiralia</taxon>
        <taxon>Gnathifera</taxon>
        <taxon>Rotifera</taxon>
        <taxon>Eurotatoria</taxon>
        <taxon>Bdelloidea</taxon>
        <taxon>Philodinida</taxon>
        <taxon>Philodinidae</taxon>
        <taxon>Didymodactylos</taxon>
    </lineage>
</organism>
<comment type="catalytic activity">
    <reaction evidence="12">
        <text>2 1-hexadecanoyl-sn-glycero-3-phospho-(1'-sn-glycerol) = 1-hexadecanoyl-sn-glycero-3-phospho-(3'-hexadecanoyl-1'-sn-glycerol) + sn-glycero-3-phospho-(1'-sn-glycerol)</text>
        <dbReference type="Rhea" id="RHEA:77607"/>
        <dbReference type="ChEBI" id="CHEBI:64717"/>
        <dbReference type="ChEBI" id="CHEBI:75158"/>
        <dbReference type="ChEBI" id="CHEBI:232639"/>
    </reaction>
    <physiologicalReaction direction="left-to-right" evidence="12">
        <dbReference type="Rhea" id="RHEA:77608"/>
    </physiologicalReaction>
</comment>
<feature type="chain" id="PRO_5036225939" description="Bis(monoacylglycero)phosphate synthase CLN5" evidence="15">
    <location>
        <begin position="19"/>
        <end position="315"/>
    </location>
</feature>
<evidence type="ECO:0000256" key="8">
    <source>
        <dbReference type="ARBA" id="ARBA00045492"/>
    </source>
</evidence>
<feature type="signal peptide" evidence="15">
    <location>
        <begin position="1"/>
        <end position="18"/>
    </location>
</feature>
<dbReference type="GO" id="GO:0008474">
    <property type="term" value="F:palmitoyl-(protein) hydrolase activity"/>
    <property type="evidence" value="ECO:0007669"/>
    <property type="project" value="UniProtKB-EC"/>
</dbReference>
<comment type="catalytic activity">
    <reaction evidence="9">
        <text>S-hexadecanoyl-L-cysteinyl-[protein] + H2O = L-cysteinyl-[protein] + hexadecanoate + H(+)</text>
        <dbReference type="Rhea" id="RHEA:19233"/>
        <dbReference type="Rhea" id="RHEA-COMP:10131"/>
        <dbReference type="Rhea" id="RHEA-COMP:11032"/>
        <dbReference type="ChEBI" id="CHEBI:7896"/>
        <dbReference type="ChEBI" id="CHEBI:15377"/>
        <dbReference type="ChEBI" id="CHEBI:15378"/>
        <dbReference type="ChEBI" id="CHEBI:29950"/>
        <dbReference type="ChEBI" id="CHEBI:74151"/>
        <dbReference type="EC" id="3.1.2.22"/>
    </reaction>
    <physiologicalReaction direction="left-to-right" evidence="9">
        <dbReference type="Rhea" id="RHEA:19234"/>
    </physiologicalReaction>
</comment>
<dbReference type="GO" id="GO:0016798">
    <property type="term" value="F:hydrolase activity, acting on glycosyl bonds"/>
    <property type="evidence" value="ECO:0007669"/>
    <property type="project" value="TreeGrafter"/>
</dbReference>
<keyword evidence="18" id="KW-1185">Reference proteome</keyword>
<evidence type="ECO:0000256" key="2">
    <source>
        <dbReference type="ARBA" id="ARBA00023180"/>
    </source>
</evidence>
<dbReference type="PANTHER" id="PTHR15380:SF2">
    <property type="entry name" value="CEROID-LIPOFUSCINOSIS NEURONAL PROTEIN 5"/>
    <property type="match status" value="1"/>
</dbReference>
<evidence type="ECO:0000313" key="16">
    <source>
        <dbReference type="EMBL" id="CAF1154591.1"/>
    </source>
</evidence>
<dbReference type="GO" id="GO:0005765">
    <property type="term" value="C:lysosomal membrane"/>
    <property type="evidence" value="ECO:0007669"/>
    <property type="project" value="TreeGrafter"/>
</dbReference>
<comment type="function">
    <text evidence="8">Catalyzes the synthesis of bis(monoacylglycero)phosphate (BMP) via transacylation of 2 molecules of lysophosphatidylglycerol (LPG). BMP also known as lysobisphosphatidic acid plays a key role in the formation of intraluminal vesicles and in maintaining intracellular cholesterol homeostasis. Can use only LPG as the exclusive lysophospholipid acyl donor for base exchange and displays BMP synthase activity towards various LPGs (LPG 14:0, LPG 16:0, LPG 18:0, LPG 18:1) with a higher preference for longer chain lengths. Plays a role in influencing the retrograde trafficking of lysosomal sorting receptors SORT1 and IGF2R from the endosomes to the trans-Golgi network by controlling the recruitment of retromer complex to the endosomal membrane. Regulates the localization and activation of RAB7A which is required to recruit the retromer complex to the endosomal membrane.</text>
</comment>
<evidence type="ECO:0000256" key="4">
    <source>
        <dbReference type="ARBA" id="ARBA00044532"/>
    </source>
</evidence>
<evidence type="ECO:0000256" key="9">
    <source>
        <dbReference type="ARBA" id="ARBA00047409"/>
    </source>
</evidence>
<name>A0A814SYE6_9BILA</name>
<evidence type="ECO:0000256" key="7">
    <source>
        <dbReference type="ARBA" id="ARBA00044557"/>
    </source>
</evidence>
<evidence type="ECO:0000256" key="13">
    <source>
        <dbReference type="ARBA" id="ARBA00051553"/>
    </source>
</evidence>
<evidence type="ECO:0000313" key="18">
    <source>
        <dbReference type="Proteomes" id="UP000663829"/>
    </source>
</evidence>
<evidence type="ECO:0000256" key="15">
    <source>
        <dbReference type="SAM" id="SignalP"/>
    </source>
</evidence>
<dbReference type="OrthoDB" id="10005881at2759"/>
<evidence type="ECO:0000256" key="5">
    <source>
        <dbReference type="ARBA" id="ARBA00044547"/>
    </source>
</evidence>
<dbReference type="EMBL" id="CAJNOQ010006998">
    <property type="protein sequence ID" value="CAF1154591.1"/>
    <property type="molecule type" value="Genomic_DNA"/>
</dbReference>
<comment type="catalytic activity">
    <reaction evidence="13">
        <text>2 1-acyl-sn-glycero-3-phospho-(1'-sn-glycerol) = 1-acyl-sn-glycero-3-phospho-(3'-acyl-sn-1'-glycerol) + sn-glycero-3-phospho-(1'-sn-glycerol)</text>
        <dbReference type="Rhea" id="RHEA:77619"/>
        <dbReference type="ChEBI" id="CHEBI:64717"/>
        <dbReference type="ChEBI" id="CHEBI:64840"/>
        <dbReference type="ChEBI" id="CHEBI:232628"/>
    </reaction>
    <physiologicalReaction direction="left-to-right" evidence="13">
        <dbReference type="Rhea" id="RHEA:77620"/>
    </physiologicalReaction>
</comment>
<evidence type="ECO:0000313" key="17">
    <source>
        <dbReference type="EMBL" id="CAF3918019.1"/>
    </source>
</evidence>
<dbReference type="GO" id="GO:0007040">
    <property type="term" value="P:lysosome organization"/>
    <property type="evidence" value="ECO:0007669"/>
    <property type="project" value="TreeGrafter"/>
</dbReference>
<evidence type="ECO:0000256" key="6">
    <source>
        <dbReference type="ARBA" id="ARBA00044556"/>
    </source>
</evidence>
<proteinExistence type="inferred from homology"/>
<keyword evidence="15" id="KW-0732">Signal</keyword>
<accession>A0A814SYE6</accession>
<comment type="similarity">
    <text evidence="1">Belongs to the CLN5 family.</text>
</comment>
<evidence type="ECO:0000256" key="12">
    <source>
        <dbReference type="ARBA" id="ARBA00051183"/>
    </source>
</evidence>
<evidence type="ECO:0000256" key="1">
    <source>
        <dbReference type="ARBA" id="ARBA00007028"/>
    </source>
</evidence>
<dbReference type="EMBL" id="CAJOBC010006997">
    <property type="protein sequence ID" value="CAF3918019.1"/>
    <property type="molecule type" value="Genomic_DNA"/>
</dbReference>
<dbReference type="Proteomes" id="UP000663829">
    <property type="component" value="Unassembled WGS sequence"/>
</dbReference>
<reference evidence="16" key="1">
    <citation type="submission" date="2021-02" db="EMBL/GenBank/DDBJ databases">
        <authorList>
            <person name="Nowell W R."/>
        </authorList>
    </citation>
    <scope>NUCLEOTIDE SEQUENCE</scope>
</reference>
<comment type="caution">
    <text evidence="16">The sequence shown here is derived from an EMBL/GenBank/DDBJ whole genome shotgun (WGS) entry which is preliminary data.</text>
</comment>
<comment type="function">
    <text evidence="3">Exhibits palmitoyl protein thioesterase (S-depalmitoylation) activity in vitro and most likely plays a role in protein S-depalmitoylation.</text>
</comment>
<gene>
    <name evidence="16" type="ORF">GPM918_LOCUS21362</name>
    <name evidence="17" type="ORF">SRO942_LOCUS21359</name>
</gene>
<evidence type="ECO:0000256" key="11">
    <source>
        <dbReference type="ARBA" id="ARBA00051022"/>
    </source>
</evidence>
<evidence type="ECO:0000256" key="10">
    <source>
        <dbReference type="ARBA" id="ARBA00050455"/>
    </source>
</evidence>
<evidence type="ECO:0000256" key="14">
    <source>
        <dbReference type="ARBA" id="ARBA00051789"/>
    </source>
</evidence>